<dbReference type="EC" id="4.2.1.136" evidence="19"/>
<evidence type="ECO:0000256" key="6">
    <source>
        <dbReference type="ARBA" id="ARBA00022741"/>
    </source>
</evidence>
<sequence>MRYAHEVGKVRAAERALMARLPEGALMQRAAAGLAAVCARLLPALYGADVVLLVGGGDNGGDALYAGARLARRGARVTAVPASPRIHRAGLGALRAAGGRVLGQAPPEEEAAGAVAGADLIIDGLTGIGGTGALREPHATLARLASEAPGTVVACDVPSGVDAGSGRVDGPAVRADVTVTFGTHKPGLLIDPGAAYCGVVELVDIGLGPDLPDPDVVAARPEDVRPPEPGPESDKYRRGVVGIIAGGERFTGAAVLAAGGAVHGGAGMVRFASAPHAVELVRQRWPEAVTTVIEPKPDALERIGRVQAWVVGPGLGTDRDGETLVEAVLGTDLPVLVDADGLTVLARRRDLLRRTAPTLLTPHAGELARLIGADRDAIEAARLDHVRRAAAELSATVLLKGSTTLVAEEDRPVRVNPTGTPRLATAGTGDVLSGLVGALLAGGLPALDAAASGAYLHGLAARIAAAGGPPAPGREPGERSGEAPISAYDVITALPAAFRAVW</sequence>
<comment type="catalytic activity">
    <reaction evidence="1 18 19">
        <text>(6R)-NADHX = (6S)-NADHX</text>
        <dbReference type="Rhea" id="RHEA:32215"/>
        <dbReference type="ChEBI" id="CHEBI:64074"/>
        <dbReference type="ChEBI" id="CHEBI:64075"/>
        <dbReference type="EC" id="5.1.99.6"/>
    </reaction>
</comment>
<feature type="domain" description="YjeF N-terminal" evidence="21">
    <location>
        <begin position="10"/>
        <end position="213"/>
    </location>
</feature>
<dbReference type="HAMAP" id="MF_01965">
    <property type="entry name" value="NADHX_dehydratase"/>
    <property type="match status" value="1"/>
</dbReference>
<accession>A0A931D8P3</accession>
<feature type="domain" description="YjeF C-terminal" evidence="20">
    <location>
        <begin position="218"/>
        <end position="501"/>
    </location>
</feature>
<keyword evidence="13" id="KW-0511">Multifunctional enzyme</keyword>
<dbReference type="AlphaFoldDB" id="A0A931D8P3"/>
<comment type="similarity">
    <text evidence="18">Belongs to the NnrE/AIBP family.</text>
</comment>
<evidence type="ECO:0000256" key="4">
    <source>
        <dbReference type="ARBA" id="ARBA00009524"/>
    </source>
</evidence>
<evidence type="ECO:0000256" key="1">
    <source>
        <dbReference type="ARBA" id="ARBA00000013"/>
    </source>
</evidence>
<dbReference type="Gene3D" id="3.40.1190.20">
    <property type="match status" value="1"/>
</dbReference>
<evidence type="ECO:0000256" key="12">
    <source>
        <dbReference type="ARBA" id="ARBA00023239"/>
    </source>
</evidence>
<evidence type="ECO:0000256" key="19">
    <source>
        <dbReference type="PIRNR" id="PIRNR017184"/>
    </source>
</evidence>
<dbReference type="PANTHER" id="PTHR12592:SF0">
    <property type="entry name" value="ATP-DEPENDENT (S)-NAD(P)H-HYDRATE DEHYDRATASE"/>
    <property type="match status" value="1"/>
</dbReference>
<comment type="cofactor">
    <cofactor evidence="18 19">
        <name>K(+)</name>
        <dbReference type="ChEBI" id="CHEBI:29103"/>
    </cofactor>
    <text evidence="18 19">Binds 1 potassium ion per subunit.</text>
</comment>
<dbReference type="GO" id="GO:0046872">
    <property type="term" value="F:metal ion binding"/>
    <property type="evidence" value="ECO:0007669"/>
    <property type="project" value="UniProtKB-UniRule"/>
</dbReference>
<feature type="binding site" evidence="18">
    <location>
        <position position="156"/>
    </location>
    <ligand>
        <name>(6S)-NADPHX</name>
        <dbReference type="ChEBI" id="CHEBI:64076"/>
    </ligand>
</feature>
<dbReference type="SUPFAM" id="SSF64153">
    <property type="entry name" value="YjeF N-terminal domain-like"/>
    <property type="match status" value="1"/>
</dbReference>
<evidence type="ECO:0000256" key="9">
    <source>
        <dbReference type="ARBA" id="ARBA00022958"/>
    </source>
</evidence>
<dbReference type="SUPFAM" id="SSF53613">
    <property type="entry name" value="Ribokinase-like"/>
    <property type="match status" value="1"/>
</dbReference>
<keyword evidence="5 18" id="KW-0479">Metal-binding</keyword>
<evidence type="ECO:0000259" key="20">
    <source>
        <dbReference type="PROSITE" id="PS51383"/>
    </source>
</evidence>
<dbReference type="HAMAP" id="MF_01966">
    <property type="entry name" value="NADHX_epimerase"/>
    <property type="match status" value="1"/>
</dbReference>
<comment type="cofactor">
    <cofactor evidence="17">
        <name>Mg(2+)</name>
        <dbReference type="ChEBI" id="CHEBI:18420"/>
    </cofactor>
</comment>
<keyword evidence="11 18" id="KW-0413">Isomerase</keyword>
<proteinExistence type="inferred from homology"/>
<comment type="similarity">
    <text evidence="4 19">In the C-terminal section; belongs to the NnrD/CARKD family.</text>
</comment>
<dbReference type="GO" id="GO:0046496">
    <property type="term" value="P:nicotinamide nucleotide metabolic process"/>
    <property type="evidence" value="ECO:0007669"/>
    <property type="project" value="UniProtKB-UniRule"/>
</dbReference>
<name>A0A931D8P3_9ACTN</name>
<keyword evidence="10 17" id="KW-0520">NAD</keyword>
<organism evidence="22 23">
    <name type="scientific">Actinomadura viridis</name>
    <dbReference type="NCBI Taxonomy" id="58110"/>
    <lineage>
        <taxon>Bacteria</taxon>
        <taxon>Bacillati</taxon>
        <taxon>Actinomycetota</taxon>
        <taxon>Actinomycetes</taxon>
        <taxon>Streptosporangiales</taxon>
        <taxon>Thermomonosporaceae</taxon>
        <taxon>Actinomadura</taxon>
    </lineage>
</organism>
<comment type="similarity">
    <text evidence="3 19">In the N-terminal section; belongs to the NnrE/AIBP family.</text>
</comment>
<dbReference type="NCBIfam" id="TIGR00196">
    <property type="entry name" value="yjeF_cterm"/>
    <property type="match status" value="1"/>
</dbReference>
<dbReference type="PROSITE" id="PS01049">
    <property type="entry name" value="YJEF_C_1"/>
    <property type="match status" value="1"/>
</dbReference>
<feature type="binding site" evidence="18">
    <location>
        <position position="123"/>
    </location>
    <ligand>
        <name>K(+)</name>
        <dbReference type="ChEBI" id="CHEBI:29103"/>
    </ligand>
</feature>
<comment type="similarity">
    <text evidence="17">Belongs to the NnrD/CARKD family.</text>
</comment>
<evidence type="ECO:0000256" key="7">
    <source>
        <dbReference type="ARBA" id="ARBA00022840"/>
    </source>
</evidence>
<dbReference type="CDD" id="cd01171">
    <property type="entry name" value="YXKO-related"/>
    <property type="match status" value="1"/>
</dbReference>
<dbReference type="PROSITE" id="PS01050">
    <property type="entry name" value="YJEF_C_2"/>
    <property type="match status" value="1"/>
</dbReference>
<keyword evidence="22" id="KW-0808">Transferase</keyword>
<comment type="caution">
    <text evidence="18">Lacks conserved residue(s) required for the propagation of feature annotation.</text>
</comment>
<feature type="binding site" evidence="18">
    <location>
        <begin position="58"/>
        <end position="62"/>
    </location>
    <ligand>
        <name>(6S)-NADPHX</name>
        <dbReference type="ChEBI" id="CHEBI:64076"/>
    </ligand>
</feature>
<dbReference type="InterPro" id="IPR000631">
    <property type="entry name" value="CARKD"/>
</dbReference>
<dbReference type="PROSITE" id="PS51383">
    <property type="entry name" value="YJEF_C_3"/>
    <property type="match status" value="1"/>
</dbReference>
<dbReference type="Gene3D" id="3.40.50.10260">
    <property type="entry name" value="YjeF N-terminal domain"/>
    <property type="match status" value="1"/>
</dbReference>
<dbReference type="Pfam" id="PF01256">
    <property type="entry name" value="Carb_kinase"/>
    <property type="match status" value="1"/>
</dbReference>
<feature type="binding site" evidence="18">
    <location>
        <position position="159"/>
    </location>
    <ligand>
        <name>K(+)</name>
        <dbReference type="ChEBI" id="CHEBI:29103"/>
    </ligand>
</feature>
<dbReference type="InterPro" id="IPR017953">
    <property type="entry name" value="Carbohydrate_kinase_pred_CS"/>
</dbReference>
<feature type="binding site" evidence="17">
    <location>
        <position position="429"/>
    </location>
    <ligand>
        <name>AMP</name>
        <dbReference type="ChEBI" id="CHEBI:456215"/>
    </ligand>
</feature>
<dbReference type="GO" id="GO:0110051">
    <property type="term" value="P:metabolite repair"/>
    <property type="evidence" value="ECO:0007669"/>
    <property type="project" value="TreeGrafter"/>
</dbReference>
<evidence type="ECO:0000256" key="3">
    <source>
        <dbReference type="ARBA" id="ARBA00006001"/>
    </source>
</evidence>
<comment type="catalytic activity">
    <reaction evidence="16 17 19">
        <text>(6S)-NADPHX + ADP = AMP + phosphate + NADPH + H(+)</text>
        <dbReference type="Rhea" id="RHEA:32235"/>
        <dbReference type="ChEBI" id="CHEBI:15378"/>
        <dbReference type="ChEBI" id="CHEBI:43474"/>
        <dbReference type="ChEBI" id="CHEBI:57783"/>
        <dbReference type="ChEBI" id="CHEBI:64076"/>
        <dbReference type="ChEBI" id="CHEBI:456215"/>
        <dbReference type="ChEBI" id="CHEBI:456216"/>
        <dbReference type="EC" id="4.2.1.136"/>
    </reaction>
</comment>
<dbReference type="RefSeq" id="WP_197009471.1">
    <property type="nucleotide sequence ID" value="NZ_BAABES010000013.1"/>
</dbReference>
<feature type="binding site" evidence="17">
    <location>
        <position position="363"/>
    </location>
    <ligand>
        <name>(6S)-NADPHX</name>
        <dbReference type="ChEBI" id="CHEBI:64076"/>
    </ligand>
</feature>
<keyword evidence="12 17" id="KW-0456">Lyase</keyword>
<evidence type="ECO:0000256" key="8">
    <source>
        <dbReference type="ARBA" id="ARBA00022857"/>
    </source>
</evidence>
<reference evidence="22" key="1">
    <citation type="submission" date="2020-11" db="EMBL/GenBank/DDBJ databases">
        <title>Sequencing the genomes of 1000 actinobacteria strains.</title>
        <authorList>
            <person name="Klenk H.-P."/>
        </authorList>
    </citation>
    <scope>NUCLEOTIDE SEQUENCE</scope>
    <source>
        <strain evidence="22">DSM 43175</strain>
    </source>
</reference>
<dbReference type="InterPro" id="IPR029056">
    <property type="entry name" value="Ribokinase-like"/>
</dbReference>
<comment type="subunit">
    <text evidence="17">Homotetramer.</text>
</comment>
<evidence type="ECO:0000256" key="10">
    <source>
        <dbReference type="ARBA" id="ARBA00023027"/>
    </source>
</evidence>
<feature type="binding site" evidence="17">
    <location>
        <begin position="400"/>
        <end position="404"/>
    </location>
    <ligand>
        <name>AMP</name>
        <dbReference type="ChEBI" id="CHEBI:456215"/>
    </ligand>
</feature>
<feature type="binding site" evidence="18">
    <location>
        <position position="59"/>
    </location>
    <ligand>
        <name>K(+)</name>
        <dbReference type="ChEBI" id="CHEBI:29103"/>
    </ligand>
</feature>
<dbReference type="PIRSF" id="PIRSF017184">
    <property type="entry name" value="Nnr"/>
    <property type="match status" value="1"/>
</dbReference>
<feature type="binding site" evidence="17">
    <location>
        <position position="430"/>
    </location>
    <ligand>
        <name>(6S)-NADPHX</name>
        <dbReference type="ChEBI" id="CHEBI:64076"/>
    </ligand>
</feature>
<feature type="binding site" evidence="17">
    <location>
        <position position="253"/>
    </location>
    <ligand>
        <name>(6S)-NADPHX</name>
        <dbReference type="ChEBI" id="CHEBI:64076"/>
    </ligand>
</feature>
<evidence type="ECO:0000259" key="21">
    <source>
        <dbReference type="PROSITE" id="PS51385"/>
    </source>
</evidence>
<dbReference type="InterPro" id="IPR036652">
    <property type="entry name" value="YjeF_N_dom_sf"/>
</dbReference>
<comment type="function">
    <text evidence="18">Catalyzes the epimerization of the S- and R-forms of NAD(P)HX, a damaged form of NAD(P)H that is a result of enzymatic or heat-dependent hydration. This is a prerequisite for the S-specific NAD(P)H-hydrate dehydratase to allow the repair of both epimers of NAD(P)HX.</text>
</comment>
<feature type="binding site" evidence="17">
    <location>
        <position position="314"/>
    </location>
    <ligand>
        <name>(6S)-NADPHX</name>
        <dbReference type="ChEBI" id="CHEBI:64076"/>
    </ligand>
</feature>
<keyword evidence="8 17" id="KW-0521">NADP</keyword>
<evidence type="ECO:0000256" key="5">
    <source>
        <dbReference type="ARBA" id="ARBA00022723"/>
    </source>
</evidence>
<keyword evidence="9 18" id="KW-0630">Potassium</keyword>
<comment type="function">
    <text evidence="17">Catalyzes the dehydration of the S-form of NAD(P)HX at the expense of ADP, which is converted to AMP. Together with NAD(P)HX epimerase, which catalyzes the epimerization of the S- and R-forms, the enzyme allows the repair of both epimers of NAD(P)HX, a damaged form of NAD(P)H that is a result of enzymatic or heat-dependent hydration.</text>
</comment>
<evidence type="ECO:0000256" key="13">
    <source>
        <dbReference type="ARBA" id="ARBA00023268"/>
    </source>
</evidence>
<gene>
    <name evidence="17" type="primary">nnrD</name>
    <name evidence="18" type="synonym">nnrE</name>
    <name evidence="22" type="ORF">IW256_000587</name>
</gene>
<evidence type="ECO:0000256" key="15">
    <source>
        <dbReference type="ARBA" id="ARBA00048238"/>
    </source>
</evidence>
<dbReference type="PROSITE" id="PS51385">
    <property type="entry name" value="YJEF_N"/>
    <property type="match status" value="1"/>
</dbReference>
<evidence type="ECO:0000256" key="2">
    <source>
        <dbReference type="ARBA" id="ARBA00000909"/>
    </source>
</evidence>
<comment type="function">
    <text evidence="14 19">Bifunctional enzyme that catalyzes the epimerization of the S- and R-forms of NAD(P)HX and the dehydration of the S-form of NAD(P)HX at the expense of ADP, which is converted to AMP. This allows the repair of both epimers of NAD(P)HX, a damaged form of NAD(P)H that is a result of enzymatic or heat-dependent hydration.</text>
</comment>
<evidence type="ECO:0000313" key="22">
    <source>
        <dbReference type="EMBL" id="MBG6086474.1"/>
    </source>
</evidence>
<evidence type="ECO:0000256" key="11">
    <source>
        <dbReference type="ARBA" id="ARBA00023235"/>
    </source>
</evidence>
<dbReference type="GO" id="GO:0005524">
    <property type="term" value="F:ATP binding"/>
    <property type="evidence" value="ECO:0007669"/>
    <property type="project" value="UniProtKB-UniRule"/>
</dbReference>
<evidence type="ECO:0000256" key="18">
    <source>
        <dbReference type="HAMAP-Rule" id="MF_01966"/>
    </source>
</evidence>
<dbReference type="GO" id="GO:0016301">
    <property type="term" value="F:kinase activity"/>
    <property type="evidence" value="ECO:0007669"/>
    <property type="project" value="UniProtKB-KW"/>
</dbReference>
<comment type="catalytic activity">
    <reaction evidence="15 17 19">
        <text>(6S)-NADHX + ADP = AMP + phosphate + NADH + H(+)</text>
        <dbReference type="Rhea" id="RHEA:32223"/>
        <dbReference type="ChEBI" id="CHEBI:15378"/>
        <dbReference type="ChEBI" id="CHEBI:43474"/>
        <dbReference type="ChEBI" id="CHEBI:57945"/>
        <dbReference type="ChEBI" id="CHEBI:64074"/>
        <dbReference type="ChEBI" id="CHEBI:456215"/>
        <dbReference type="ChEBI" id="CHEBI:456216"/>
        <dbReference type="EC" id="4.2.1.136"/>
    </reaction>
</comment>
<dbReference type="EMBL" id="JADOUA010000001">
    <property type="protein sequence ID" value="MBG6086474.1"/>
    <property type="molecule type" value="Genomic_DNA"/>
</dbReference>
<dbReference type="InterPro" id="IPR030677">
    <property type="entry name" value="Nnr"/>
</dbReference>
<dbReference type="EC" id="5.1.99.6" evidence="19"/>
<evidence type="ECO:0000256" key="17">
    <source>
        <dbReference type="HAMAP-Rule" id="MF_01965"/>
    </source>
</evidence>
<keyword evidence="22" id="KW-0418">Kinase</keyword>
<feature type="binding site" evidence="18">
    <location>
        <begin position="127"/>
        <end position="133"/>
    </location>
    <ligand>
        <name>(6S)-NADPHX</name>
        <dbReference type="ChEBI" id="CHEBI:64076"/>
    </ligand>
</feature>
<evidence type="ECO:0000256" key="14">
    <source>
        <dbReference type="ARBA" id="ARBA00025153"/>
    </source>
</evidence>
<dbReference type="GO" id="GO:0052855">
    <property type="term" value="F:ADP-dependent NAD(P)H-hydrate dehydratase activity"/>
    <property type="evidence" value="ECO:0007669"/>
    <property type="project" value="UniProtKB-UniRule"/>
</dbReference>
<dbReference type="GO" id="GO:0052856">
    <property type="term" value="F:NAD(P)HX epimerase activity"/>
    <property type="evidence" value="ECO:0007669"/>
    <property type="project" value="UniProtKB-UniRule"/>
</dbReference>
<dbReference type="Pfam" id="PF03853">
    <property type="entry name" value="YjeF_N"/>
    <property type="match status" value="1"/>
</dbReference>
<keyword evidence="23" id="KW-1185">Reference proteome</keyword>
<evidence type="ECO:0000313" key="23">
    <source>
        <dbReference type="Proteomes" id="UP000614047"/>
    </source>
</evidence>
<keyword evidence="7 17" id="KW-0067">ATP-binding</keyword>
<comment type="catalytic activity">
    <reaction evidence="2 18 19">
        <text>(6R)-NADPHX = (6S)-NADPHX</text>
        <dbReference type="Rhea" id="RHEA:32227"/>
        <dbReference type="ChEBI" id="CHEBI:64076"/>
        <dbReference type="ChEBI" id="CHEBI:64077"/>
        <dbReference type="EC" id="5.1.99.6"/>
    </reaction>
</comment>
<dbReference type="InterPro" id="IPR004443">
    <property type="entry name" value="YjeF_N_dom"/>
</dbReference>
<dbReference type="NCBIfam" id="TIGR00197">
    <property type="entry name" value="yjeF_nterm"/>
    <property type="match status" value="1"/>
</dbReference>
<protein>
    <recommendedName>
        <fullName evidence="19">Bifunctional NAD(P)H-hydrate repair enzyme</fullName>
    </recommendedName>
    <alternativeName>
        <fullName evidence="19">Nicotinamide nucleotide repair protein</fullName>
    </alternativeName>
    <domain>
        <recommendedName>
            <fullName evidence="19">ADP-dependent (S)-NAD(P)H-hydrate dehydratase</fullName>
            <ecNumber evidence="19">4.2.1.136</ecNumber>
        </recommendedName>
        <alternativeName>
            <fullName evidence="19">ADP-dependent NAD(P)HX dehydratase</fullName>
        </alternativeName>
    </domain>
    <domain>
        <recommendedName>
            <fullName evidence="19">NAD(P)H-hydrate epimerase</fullName>
            <ecNumber evidence="19">5.1.99.6</ecNumber>
        </recommendedName>
    </domain>
</protein>
<comment type="caution">
    <text evidence="22">The sequence shown here is derived from an EMBL/GenBank/DDBJ whole genome shotgun (WGS) entry which is preliminary data.</text>
</comment>
<dbReference type="PANTHER" id="PTHR12592">
    <property type="entry name" value="ATP-DEPENDENT (S)-NAD(P)H-HYDRATE DEHYDRATASE FAMILY MEMBER"/>
    <property type="match status" value="1"/>
</dbReference>
<keyword evidence="6 17" id="KW-0547">Nucleotide-binding</keyword>
<dbReference type="Proteomes" id="UP000614047">
    <property type="component" value="Unassembled WGS sequence"/>
</dbReference>
<evidence type="ECO:0000256" key="16">
    <source>
        <dbReference type="ARBA" id="ARBA00049209"/>
    </source>
</evidence>